<organism evidence="4 5">
    <name type="scientific">Hyaloscypha variabilis (strain UAMH 11265 / GT02V1 / F)</name>
    <name type="common">Meliniomyces variabilis</name>
    <dbReference type="NCBI Taxonomy" id="1149755"/>
    <lineage>
        <taxon>Eukaryota</taxon>
        <taxon>Fungi</taxon>
        <taxon>Dikarya</taxon>
        <taxon>Ascomycota</taxon>
        <taxon>Pezizomycotina</taxon>
        <taxon>Leotiomycetes</taxon>
        <taxon>Helotiales</taxon>
        <taxon>Hyaloscyphaceae</taxon>
        <taxon>Hyaloscypha</taxon>
        <taxon>Hyaloscypha variabilis</taxon>
    </lineage>
</organism>
<dbReference type="EMBL" id="KZ613945">
    <property type="protein sequence ID" value="PMD40774.1"/>
    <property type="molecule type" value="Genomic_DNA"/>
</dbReference>
<evidence type="ECO:0000256" key="3">
    <source>
        <dbReference type="SAM" id="MobiDB-lite"/>
    </source>
</evidence>
<accession>A0A2J6RQI6</accession>
<protein>
    <submittedName>
        <fullName evidence="4">Uncharacterized protein</fullName>
    </submittedName>
</protein>
<name>A0A2J6RQI6_HYAVF</name>
<feature type="region of interest" description="Disordered" evidence="3">
    <location>
        <begin position="30"/>
        <end position="50"/>
    </location>
</feature>
<dbReference type="InterPro" id="IPR021765">
    <property type="entry name" value="UstYa-like"/>
</dbReference>
<reference evidence="4 5" key="1">
    <citation type="submission" date="2016-04" db="EMBL/GenBank/DDBJ databases">
        <title>A degradative enzymes factory behind the ericoid mycorrhizal symbiosis.</title>
        <authorList>
            <consortium name="DOE Joint Genome Institute"/>
            <person name="Martino E."/>
            <person name="Morin E."/>
            <person name="Grelet G."/>
            <person name="Kuo A."/>
            <person name="Kohler A."/>
            <person name="Daghino S."/>
            <person name="Barry K."/>
            <person name="Choi C."/>
            <person name="Cichocki N."/>
            <person name="Clum A."/>
            <person name="Copeland A."/>
            <person name="Hainaut M."/>
            <person name="Haridas S."/>
            <person name="Labutti K."/>
            <person name="Lindquist E."/>
            <person name="Lipzen A."/>
            <person name="Khouja H.-R."/>
            <person name="Murat C."/>
            <person name="Ohm R."/>
            <person name="Olson A."/>
            <person name="Spatafora J."/>
            <person name="Veneault-Fourrey C."/>
            <person name="Henrissat B."/>
            <person name="Grigoriev I."/>
            <person name="Martin F."/>
            <person name="Perotto S."/>
        </authorList>
    </citation>
    <scope>NUCLEOTIDE SEQUENCE [LARGE SCALE GENOMIC DNA]</scope>
    <source>
        <strain evidence="4 5">F</strain>
    </source>
</reference>
<proteinExistence type="inferred from homology"/>
<dbReference type="STRING" id="1149755.A0A2J6RQI6"/>
<dbReference type="Pfam" id="PF11807">
    <property type="entry name" value="UstYa"/>
    <property type="match status" value="1"/>
</dbReference>
<dbReference type="PANTHER" id="PTHR33365">
    <property type="entry name" value="YALI0B05434P"/>
    <property type="match status" value="1"/>
</dbReference>
<dbReference type="GO" id="GO:0043386">
    <property type="term" value="P:mycotoxin biosynthetic process"/>
    <property type="evidence" value="ECO:0007669"/>
    <property type="project" value="InterPro"/>
</dbReference>
<evidence type="ECO:0000313" key="4">
    <source>
        <dbReference type="EMBL" id="PMD40774.1"/>
    </source>
</evidence>
<keyword evidence="5" id="KW-1185">Reference proteome</keyword>
<gene>
    <name evidence="4" type="ORF">L207DRAFT_529084</name>
</gene>
<evidence type="ECO:0000256" key="2">
    <source>
        <dbReference type="ARBA" id="ARBA00035112"/>
    </source>
</evidence>
<comment type="pathway">
    <text evidence="1">Mycotoxin biosynthesis.</text>
</comment>
<sequence>MSTICELPIFDPHLEIGVMATMKQTYKPLDSEEDRATDYDDLQDHRPRKTRWPNPSTIVLSITTAIFGFYSIYLSLQANCACLDKGAVEFSAGYSTEWGTKSPLVHCPEANFNVDPARSSIELSRVKFKGAFRYNETSKTYYREHDLATPQYIGPPSPEIDHAWEELLGGQYLILNEEEGMQLNNPVPILDHYVAEVEVMHSLHCLNAIRKSLNPEYYSIHDKHKMPAQLKAIHDGDLTPVPLRPYGDGHLKTYIGEPEIHTCRNWDSFRSWYTERGERFGKLSGHKT</sequence>
<evidence type="ECO:0000256" key="1">
    <source>
        <dbReference type="ARBA" id="ARBA00004685"/>
    </source>
</evidence>
<dbReference type="OrthoDB" id="3687641at2759"/>
<dbReference type="PANTHER" id="PTHR33365:SF4">
    <property type="entry name" value="CYCLOCHLOROTINE BIOSYNTHESIS PROTEIN O"/>
    <property type="match status" value="1"/>
</dbReference>
<dbReference type="Proteomes" id="UP000235786">
    <property type="component" value="Unassembled WGS sequence"/>
</dbReference>
<comment type="similarity">
    <text evidence="2">Belongs to the ustYa family.</text>
</comment>
<feature type="compositionally biased region" description="Basic and acidic residues" evidence="3">
    <location>
        <begin position="34"/>
        <end position="45"/>
    </location>
</feature>
<dbReference type="AlphaFoldDB" id="A0A2J6RQI6"/>
<evidence type="ECO:0000313" key="5">
    <source>
        <dbReference type="Proteomes" id="UP000235786"/>
    </source>
</evidence>